<evidence type="ECO:0000313" key="2">
    <source>
        <dbReference type="Proteomes" id="UP001597109"/>
    </source>
</evidence>
<gene>
    <name evidence="1" type="ORF">ACFQ1X_09635</name>
</gene>
<dbReference type="Pfam" id="PF13376">
    <property type="entry name" value="OmdA"/>
    <property type="match status" value="1"/>
</dbReference>
<accession>A0ABW3LAN6</accession>
<proteinExistence type="predicted"/>
<evidence type="ECO:0000313" key="1">
    <source>
        <dbReference type="EMBL" id="MFD1031688.1"/>
    </source>
</evidence>
<dbReference type="EMBL" id="JBHTKI010000012">
    <property type="protein sequence ID" value="MFD1031688.1"/>
    <property type="molecule type" value="Genomic_DNA"/>
</dbReference>
<organism evidence="1 2">
    <name type="scientific">Metaplanococcus flavidus</name>
    <dbReference type="NCBI Taxonomy" id="569883"/>
    <lineage>
        <taxon>Bacteria</taxon>
        <taxon>Bacillati</taxon>
        <taxon>Bacillota</taxon>
        <taxon>Bacilli</taxon>
        <taxon>Bacillales</taxon>
        <taxon>Caryophanaceae</taxon>
        <taxon>Metaplanococcus</taxon>
    </lineage>
</organism>
<name>A0ABW3LAN6_9BACL</name>
<dbReference type="RefSeq" id="WP_144839837.1">
    <property type="nucleotide sequence ID" value="NZ_JBHTKI010000012.1"/>
</dbReference>
<dbReference type="Proteomes" id="UP001597109">
    <property type="component" value="Unassembled WGS sequence"/>
</dbReference>
<comment type="caution">
    <text evidence="1">The sequence shown here is derived from an EMBL/GenBank/DDBJ whole genome shotgun (WGS) entry which is preliminary data.</text>
</comment>
<sequence>MEIENLLGAASRQELRRWLEEHSTTEKCCWVVVSVTEQPGVIMYLDAVEEALCFGWIDGIMKKISPSETAQRLSPRKKKSNWTELNKERVRRLEKLGLMKEQGMKILPDMRPESFTIDPDILDRLQEDPQAYRNFLNFPELYRRIRIDNIQGYKEYDPEIYEKRLDKFIENTRENKMYGQWDDNGRLSGY</sequence>
<keyword evidence="2" id="KW-1185">Reference proteome</keyword>
<protein>
    <submittedName>
        <fullName evidence="1">YdeI family protein</fullName>
    </submittedName>
</protein>
<reference evidence="2" key="1">
    <citation type="journal article" date="2019" name="Int. J. Syst. Evol. Microbiol.">
        <title>The Global Catalogue of Microorganisms (GCM) 10K type strain sequencing project: providing services to taxonomists for standard genome sequencing and annotation.</title>
        <authorList>
            <consortium name="The Broad Institute Genomics Platform"/>
            <consortium name="The Broad Institute Genome Sequencing Center for Infectious Disease"/>
            <person name="Wu L."/>
            <person name="Ma J."/>
        </authorList>
    </citation>
    <scope>NUCLEOTIDE SEQUENCE [LARGE SCALE GENOMIC DNA]</scope>
    <source>
        <strain evidence="2">CCUG 56756</strain>
    </source>
</reference>